<proteinExistence type="predicted"/>
<dbReference type="Proteomes" id="UP001073122">
    <property type="component" value="Unassembled WGS sequence"/>
</dbReference>
<name>A0ABT3XNJ0_9FLAO</name>
<reference evidence="1" key="1">
    <citation type="submission" date="2022-10" db="EMBL/GenBank/DDBJ databases">
        <title>Chryseobacterium sp. nov., a novel bacterial species.</title>
        <authorList>
            <person name="Cao Y."/>
        </authorList>
    </citation>
    <scope>NUCLEOTIDE SEQUENCE</scope>
    <source>
        <strain evidence="1">CCTCC AB2015118</strain>
    </source>
</reference>
<organism evidence="1 2">
    <name type="scientific">Chryseobacterium formosus</name>
    <dbReference type="NCBI Taxonomy" id="1537363"/>
    <lineage>
        <taxon>Bacteria</taxon>
        <taxon>Pseudomonadati</taxon>
        <taxon>Bacteroidota</taxon>
        <taxon>Flavobacteriia</taxon>
        <taxon>Flavobacteriales</taxon>
        <taxon>Weeksellaceae</taxon>
        <taxon>Chryseobacterium group</taxon>
        <taxon>Chryseobacterium</taxon>
    </lineage>
</organism>
<gene>
    <name evidence="1" type="ORF">OF897_04670</name>
</gene>
<keyword evidence="2" id="KW-1185">Reference proteome</keyword>
<dbReference type="EMBL" id="JAOVZW010000004">
    <property type="protein sequence ID" value="MCX8523216.1"/>
    <property type="molecule type" value="Genomic_DNA"/>
</dbReference>
<accession>A0ABT3XNJ0</accession>
<dbReference type="RefSeq" id="WP_267264535.1">
    <property type="nucleotide sequence ID" value="NZ_JAOVZW010000004.1"/>
</dbReference>
<evidence type="ECO:0000313" key="1">
    <source>
        <dbReference type="EMBL" id="MCX8523216.1"/>
    </source>
</evidence>
<protein>
    <submittedName>
        <fullName evidence="1">Uncharacterized protein</fullName>
    </submittedName>
</protein>
<sequence length="189" mass="21933">MTIKTFDTEGVLIIANTTKCKKYFAEHEFNYSYPKGLFDLIAKGIIHIITTEETVENLNFVFDEASIDLNRWEYNESYNYLDISIADEIRLIDHATFTQMCDSYNGDLDMRIESSLKTRKLINADVSIERETFEERYPKINLPVGLNKINVYSNTVAGENFLPEFTFLFELVENIDLKKITLDPLEIEG</sequence>
<evidence type="ECO:0000313" key="2">
    <source>
        <dbReference type="Proteomes" id="UP001073122"/>
    </source>
</evidence>
<comment type="caution">
    <text evidence="1">The sequence shown here is derived from an EMBL/GenBank/DDBJ whole genome shotgun (WGS) entry which is preliminary data.</text>
</comment>